<feature type="domain" description="EamA" evidence="7">
    <location>
        <begin position="158"/>
        <end position="303"/>
    </location>
</feature>
<accession>A0ABT8GJH5</accession>
<evidence type="ECO:0000256" key="1">
    <source>
        <dbReference type="ARBA" id="ARBA00004141"/>
    </source>
</evidence>
<dbReference type="RefSeq" id="WP_301143260.1">
    <property type="nucleotide sequence ID" value="NZ_JAUHQA010000001.1"/>
</dbReference>
<protein>
    <submittedName>
        <fullName evidence="8">DMT family transporter</fullName>
    </submittedName>
</protein>
<evidence type="ECO:0000256" key="4">
    <source>
        <dbReference type="ARBA" id="ARBA00022989"/>
    </source>
</evidence>
<evidence type="ECO:0000313" key="9">
    <source>
        <dbReference type="Proteomes" id="UP001172708"/>
    </source>
</evidence>
<proteinExistence type="inferred from homology"/>
<reference evidence="8" key="1">
    <citation type="submission" date="2023-06" db="EMBL/GenBank/DDBJ databases">
        <title>Egi l300058.</title>
        <authorList>
            <person name="Gao L."/>
            <person name="Fang B.-Z."/>
            <person name="Li W.-J."/>
        </authorList>
    </citation>
    <scope>NUCLEOTIDE SEQUENCE</scope>
    <source>
        <strain evidence="8">EGI L300058</strain>
    </source>
</reference>
<feature type="transmembrane region" description="Helical" evidence="6">
    <location>
        <begin position="132"/>
        <end position="151"/>
    </location>
</feature>
<dbReference type="PANTHER" id="PTHR32322">
    <property type="entry name" value="INNER MEMBRANE TRANSPORTER"/>
    <property type="match status" value="1"/>
</dbReference>
<comment type="similarity">
    <text evidence="2">Belongs to the EamA transporter family.</text>
</comment>
<dbReference type="Gene3D" id="1.10.3730.20">
    <property type="match status" value="2"/>
</dbReference>
<evidence type="ECO:0000256" key="2">
    <source>
        <dbReference type="ARBA" id="ARBA00007362"/>
    </source>
</evidence>
<gene>
    <name evidence="8" type="ORF">QQX02_11635</name>
</gene>
<keyword evidence="4 6" id="KW-1133">Transmembrane helix</keyword>
<dbReference type="InterPro" id="IPR000620">
    <property type="entry name" value="EamA_dom"/>
</dbReference>
<dbReference type="Proteomes" id="UP001172708">
    <property type="component" value="Unassembled WGS sequence"/>
</dbReference>
<feature type="transmembrane region" description="Helical" evidence="6">
    <location>
        <begin position="230"/>
        <end position="253"/>
    </location>
</feature>
<feature type="transmembrane region" description="Helical" evidence="6">
    <location>
        <begin position="76"/>
        <end position="94"/>
    </location>
</feature>
<dbReference type="InterPro" id="IPR037185">
    <property type="entry name" value="EmrE-like"/>
</dbReference>
<feature type="transmembrane region" description="Helical" evidence="6">
    <location>
        <begin position="265"/>
        <end position="282"/>
    </location>
</feature>
<dbReference type="Pfam" id="PF00892">
    <property type="entry name" value="EamA"/>
    <property type="match status" value="2"/>
</dbReference>
<evidence type="ECO:0000313" key="8">
    <source>
        <dbReference type="EMBL" id="MDN4481575.1"/>
    </source>
</evidence>
<name>A0ABT8GJH5_9MICO</name>
<evidence type="ECO:0000259" key="7">
    <source>
        <dbReference type="Pfam" id="PF00892"/>
    </source>
</evidence>
<dbReference type="SUPFAM" id="SSF103481">
    <property type="entry name" value="Multidrug resistance efflux transporter EmrE"/>
    <property type="match status" value="2"/>
</dbReference>
<dbReference type="EMBL" id="JAUHQA010000001">
    <property type="protein sequence ID" value="MDN4481575.1"/>
    <property type="molecule type" value="Genomic_DNA"/>
</dbReference>
<feature type="transmembrane region" description="Helical" evidence="6">
    <location>
        <begin position="47"/>
        <end position="64"/>
    </location>
</feature>
<keyword evidence="9" id="KW-1185">Reference proteome</keyword>
<dbReference type="InterPro" id="IPR050638">
    <property type="entry name" value="AA-Vitamin_Transporters"/>
</dbReference>
<evidence type="ECO:0000256" key="3">
    <source>
        <dbReference type="ARBA" id="ARBA00022692"/>
    </source>
</evidence>
<feature type="domain" description="EamA" evidence="7">
    <location>
        <begin position="13"/>
        <end position="147"/>
    </location>
</feature>
<sequence length="329" mass="34471">MTSPLAHRRSPAIGAGAVLTGAFLFGFNGSMAKVVMQAGITPEQLTFFRVLGTAVIAAGVLLATDRSQFRLPRRDIAWFAALGIGGLAIVQWLYSVAISLLPVGVALLFEYTAVVLIALFAWAVFKERVHPRLWGAIVAVLVGLAIVAQVWNSPLSGLGVVAALGAAVAYAFYFLAGERSVAGRPAMAVAFWAGTFATAFWLLLSRWWAIPAGSLGDPVSFGGSLDHIAAPMWVPLLLIVVLGGFAPFTLIFISLRHISATASGILASSEVLFAFAVAWAWLGESLSPGQLIGAAIVLVGIVVAQTARQRKQDEPVPEAFGAGVPPEAP</sequence>
<keyword evidence="5 6" id="KW-0472">Membrane</keyword>
<comment type="caution">
    <text evidence="8">The sequence shown here is derived from an EMBL/GenBank/DDBJ whole genome shotgun (WGS) entry which is preliminary data.</text>
</comment>
<comment type="subcellular location">
    <subcellularLocation>
        <location evidence="1">Membrane</location>
        <topology evidence="1">Multi-pass membrane protein</topology>
    </subcellularLocation>
</comment>
<evidence type="ECO:0000256" key="5">
    <source>
        <dbReference type="ARBA" id="ARBA00023136"/>
    </source>
</evidence>
<dbReference type="PANTHER" id="PTHR32322:SF2">
    <property type="entry name" value="EAMA DOMAIN-CONTAINING PROTEIN"/>
    <property type="match status" value="1"/>
</dbReference>
<feature type="transmembrane region" description="Helical" evidence="6">
    <location>
        <begin position="288"/>
        <end position="307"/>
    </location>
</feature>
<feature type="transmembrane region" description="Helical" evidence="6">
    <location>
        <begin position="157"/>
        <end position="176"/>
    </location>
</feature>
<organism evidence="8 9">
    <name type="scientific">Demequina muriae</name>
    <dbReference type="NCBI Taxonomy" id="3051664"/>
    <lineage>
        <taxon>Bacteria</taxon>
        <taxon>Bacillati</taxon>
        <taxon>Actinomycetota</taxon>
        <taxon>Actinomycetes</taxon>
        <taxon>Micrococcales</taxon>
        <taxon>Demequinaceae</taxon>
        <taxon>Demequina</taxon>
    </lineage>
</organism>
<evidence type="ECO:0000256" key="6">
    <source>
        <dbReference type="SAM" id="Phobius"/>
    </source>
</evidence>
<feature type="transmembrane region" description="Helical" evidence="6">
    <location>
        <begin position="188"/>
        <end position="210"/>
    </location>
</feature>
<feature type="transmembrane region" description="Helical" evidence="6">
    <location>
        <begin position="100"/>
        <end position="125"/>
    </location>
</feature>
<keyword evidence="3 6" id="KW-0812">Transmembrane</keyword>